<dbReference type="InParanoid" id="A0A401H5M7"/>
<feature type="compositionally biased region" description="Low complexity" evidence="1">
    <location>
        <begin position="52"/>
        <end position="70"/>
    </location>
</feature>
<dbReference type="GeneID" id="38786618"/>
<organism evidence="2 3">
    <name type="scientific">Sparassis crispa</name>
    <dbReference type="NCBI Taxonomy" id="139825"/>
    <lineage>
        <taxon>Eukaryota</taxon>
        <taxon>Fungi</taxon>
        <taxon>Dikarya</taxon>
        <taxon>Basidiomycota</taxon>
        <taxon>Agaricomycotina</taxon>
        <taxon>Agaricomycetes</taxon>
        <taxon>Polyporales</taxon>
        <taxon>Sparassidaceae</taxon>
        <taxon>Sparassis</taxon>
    </lineage>
</organism>
<name>A0A401H5M7_9APHY</name>
<dbReference type="EMBL" id="BFAD01000017">
    <property type="protein sequence ID" value="GBE89701.1"/>
    <property type="molecule type" value="Genomic_DNA"/>
</dbReference>
<comment type="caution">
    <text evidence="2">The sequence shown here is derived from an EMBL/GenBank/DDBJ whole genome shotgun (WGS) entry which is preliminary data.</text>
</comment>
<proteinExistence type="predicted"/>
<feature type="compositionally biased region" description="Polar residues" evidence="1">
    <location>
        <begin position="14"/>
        <end position="26"/>
    </location>
</feature>
<protein>
    <submittedName>
        <fullName evidence="2">Uncharacterized protein</fullName>
    </submittedName>
</protein>
<dbReference type="Proteomes" id="UP000287166">
    <property type="component" value="Unassembled WGS sequence"/>
</dbReference>
<dbReference type="STRING" id="139825.A0A401H5M7"/>
<accession>A0A401H5M7</accession>
<feature type="compositionally biased region" description="Polar residues" evidence="1">
    <location>
        <begin position="34"/>
        <end position="51"/>
    </location>
</feature>
<feature type="region of interest" description="Disordered" evidence="1">
    <location>
        <begin position="1"/>
        <end position="77"/>
    </location>
</feature>
<dbReference type="RefSeq" id="XP_027620614.1">
    <property type="nucleotide sequence ID" value="XM_027764813.1"/>
</dbReference>
<reference evidence="2 3" key="1">
    <citation type="journal article" date="2018" name="Sci. Rep.">
        <title>Genome sequence of the cauliflower mushroom Sparassis crispa (Hanabiratake) and its association with beneficial usage.</title>
        <authorList>
            <person name="Kiyama R."/>
            <person name="Furutani Y."/>
            <person name="Kawaguchi K."/>
            <person name="Nakanishi T."/>
        </authorList>
    </citation>
    <scope>NUCLEOTIDE SEQUENCE [LARGE SCALE GENOMIC DNA]</scope>
</reference>
<evidence type="ECO:0000313" key="3">
    <source>
        <dbReference type="Proteomes" id="UP000287166"/>
    </source>
</evidence>
<sequence>MSAPTPPSRRGGAAQQSFPPSDQTGQDLDLFSLSPLTAVSSHDGSTEQSLRLQTLPSPTEETTPTQGQPRQGEEELSPTLSLHHNLTVDVDDVGSLSHRAKWLHPQAFVSPRPSNISTVDQALRTILPRAPDPYKKGALTSTKDITQTELNVDENDQLEKIVYVPTLVTCLRDRAVEKLQNLHINWDEDDDILSVTSFHPYTTARNLPRTIWSEKDIEHWTHAVLFRPAVAAVRAVMLQDIKHDFDKVHPYVSSSSDIDVIPDGMFVLSEEDSIPTIGVVIENKTPSMWEEGMDYSKLEWPEGSERDIPAGTAMRFYWPTKIIGNREQDRVIVQAWTQLVKAECDLGIISTLNTTIFLARGRGNHRNTLYISPAYRRAMCPIYAVFCWFAIAAGIFKYEDLNLPTPDASWWNDSVRRDFYSESPGVCAATYYTRYLEQI</sequence>
<gene>
    <name evidence="2" type="ORF">SCP_1700250</name>
</gene>
<evidence type="ECO:0000256" key="1">
    <source>
        <dbReference type="SAM" id="MobiDB-lite"/>
    </source>
</evidence>
<dbReference type="OrthoDB" id="2803094at2759"/>
<evidence type="ECO:0000313" key="2">
    <source>
        <dbReference type="EMBL" id="GBE89701.1"/>
    </source>
</evidence>
<keyword evidence="3" id="KW-1185">Reference proteome</keyword>
<dbReference type="AlphaFoldDB" id="A0A401H5M7"/>